<keyword evidence="4 11" id="KW-0589">Pheromone response</keyword>
<evidence type="ECO:0000313" key="13">
    <source>
        <dbReference type="Proteomes" id="UP000007648"/>
    </source>
</evidence>
<organism evidence="12 13">
    <name type="scientific">Sarcophilus harrisii</name>
    <name type="common">Tasmanian devil</name>
    <name type="synonym">Sarcophilus laniarius</name>
    <dbReference type="NCBI Taxonomy" id="9305"/>
    <lineage>
        <taxon>Eukaryota</taxon>
        <taxon>Metazoa</taxon>
        <taxon>Chordata</taxon>
        <taxon>Craniata</taxon>
        <taxon>Vertebrata</taxon>
        <taxon>Euteleostomi</taxon>
        <taxon>Mammalia</taxon>
        <taxon>Metatheria</taxon>
        <taxon>Dasyuromorphia</taxon>
        <taxon>Dasyuridae</taxon>
        <taxon>Sarcophilus</taxon>
    </lineage>
</organism>
<reference evidence="12 13" key="1">
    <citation type="journal article" date="2011" name="Proc. Natl. Acad. Sci. U.S.A.">
        <title>Genetic diversity and population structure of the endangered marsupial Sarcophilus harrisii (Tasmanian devil).</title>
        <authorList>
            <person name="Miller W."/>
            <person name="Hayes V.M."/>
            <person name="Ratan A."/>
            <person name="Petersen D.C."/>
            <person name="Wittekindt N.E."/>
            <person name="Miller J."/>
            <person name="Walenz B."/>
            <person name="Knight J."/>
            <person name="Qi J."/>
            <person name="Zhao F."/>
            <person name="Wang Q."/>
            <person name="Bedoya-Reina O.C."/>
            <person name="Katiyar N."/>
            <person name="Tomsho L.P."/>
            <person name="Kasson L.M."/>
            <person name="Hardie R.A."/>
            <person name="Woodbridge P."/>
            <person name="Tindall E.A."/>
            <person name="Bertelsen M.F."/>
            <person name="Dixon D."/>
            <person name="Pyecroft S."/>
            <person name="Helgen K.M."/>
            <person name="Lesk A.M."/>
            <person name="Pringle T.H."/>
            <person name="Patterson N."/>
            <person name="Zhang Y."/>
            <person name="Kreiss A."/>
            <person name="Woods G.M."/>
            <person name="Jones M.E."/>
            <person name="Schuster S.C."/>
        </authorList>
    </citation>
    <scope>NUCLEOTIDE SEQUENCE [LARGE SCALE GENOMIC DNA]</scope>
</reference>
<accession>A0A7N4PAL0</accession>
<evidence type="ECO:0000256" key="4">
    <source>
        <dbReference type="ARBA" id="ARBA00022507"/>
    </source>
</evidence>
<feature type="transmembrane region" description="Helical" evidence="11">
    <location>
        <begin position="152"/>
        <end position="171"/>
    </location>
</feature>
<proteinExistence type="inferred from homology"/>
<comment type="similarity">
    <text evidence="2 11">Belongs to the G-protein coupled receptor 1 family.</text>
</comment>
<dbReference type="Proteomes" id="UP000007648">
    <property type="component" value="Unassembled WGS sequence"/>
</dbReference>
<keyword evidence="13" id="KW-1185">Reference proteome</keyword>
<name>A0A7N4PAL0_SARHA</name>
<evidence type="ECO:0000256" key="7">
    <source>
        <dbReference type="ARBA" id="ARBA00023040"/>
    </source>
</evidence>
<evidence type="ECO:0000256" key="5">
    <source>
        <dbReference type="ARBA" id="ARBA00022692"/>
    </source>
</evidence>
<dbReference type="GO" id="GO:0016503">
    <property type="term" value="F:pheromone receptor activity"/>
    <property type="evidence" value="ECO:0007669"/>
    <property type="project" value="InterPro"/>
</dbReference>
<keyword evidence="8 11" id="KW-0472">Membrane</keyword>
<evidence type="ECO:0000256" key="8">
    <source>
        <dbReference type="ARBA" id="ARBA00023136"/>
    </source>
</evidence>
<evidence type="ECO:0000256" key="2">
    <source>
        <dbReference type="ARBA" id="ARBA00010663"/>
    </source>
</evidence>
<protein>
    <recommendedName>
        <fullName evidence="11">Vomeronasal type-1 receptor</fullName>
    </recommendedName>
</protein>
<dbReference type="GeneTree" id="ENSGT00960000186612"/>
<evidence type="ECO:0000256" key="3">
    <source>
        <dbReference type="ARBA" id="ARBA00022475"/>
    </source>
</evidence>
<evidence type="ECO:0000256" key="6">
    <source>
        <dbReference type="ARBA" id="ARBA00022989"/>
    </source>
</evidence>
<comment type="subcellular location">
    <subcellularLocation>
        <location evidence="1 11">Cell membrane</location>
        <topology evidence="1 11">Multi-pass membrane protein</topology>
    </subcellularLocation>
</comment>
<dbReference type="Gene3D" id="1.20.1070.10">
    <property type="entry name" value="Rhodopsin 7-helix transmembrane proteins"/>
    <property type="match status" value="1"/>
</dbReference>
<dbReference type="GO" id="GO:0005886">
    <property type="term" value="C:plasma membrane"/>
    <property type="evidence" value="ECO:0007669"/>
    <property type="project" value="UniProtKB-SubCell"/>
</dbReference>
<feature type="transmembrane region" description="Helical" evidence="11">
    <location>
        <begin position="106"/>
        <end position="132"/>
    </location>
</feature>
<feature type="transmembrane region" description="Helical" evidence="11">
    <location>
        <begin position="30"/>
        <end position="57"/>
    </location>
</feature>
<feature type="transmembrane region" description="Helical" evidence="11">
    <location>
        <begin position="206"/>
        <end position="231"/>
    </location>
</feature>
<dbReference type="InParanoid" id="A0A7N4PAL0"/>
<evidence type="ECO:0000256" key="9">
    <source>
        <dbReference type="ARBA" id="ARBA00023170"/>
    </source>
</evidence>
<keyword evidence="6 11" id="KW-1133">Transmembrane helix</keyword>
<feature type="transmembrane region" description="Helical" evidence="11">
    <location>
        <begin position="183"/>
        <end position="200"/>
    </location>
</feature>
<dbReference type="Ensembl" id="ENSSHAT00000025982.1">
    <property type="protein sequence ID" value="ENSSHAP00000034759.1"/>
    <property type="gene ID" value="ENSSHAG00000029504.1"/>
</dbReference>
<evidence type="ECO:0000256" key="11">
    <source>
        <dbReference type="RuleBase" id="RU364061"/>
    </source>
</evidence>
<sequence>MQWSGDWKSYQRIKFPPPTTVNSRITGKNVLGIVFFIQTGAGVLGNFFILCHCAFVLLTGRRLRTTDSILFHLVLANAIGLVSKGVPQTMVSLGLKIFLDRIGCRLIGFFHRVAHSLSVTITCLLSSFQIITISPFTSSIWSELKTHTSECIFPFCLFFWILHILANTFMFKNMQNLKGSSNITMIWNMGFCSDFTLVSFNASLLLIVYSVPDFLCVVFMIITSGYLMFFLQRHH</sequence>
<evidence type="ECO:0000256" key="10">
    <source>
        <dbReference type="ARBA" id="ARBA00023224"/>
    </source>
</evidence>
<keyword evidence="5 11" id="KW-0812">Transmembrane</keyword>
<keyword evidence="3 11" id="KW-1003">Cell membrane</keyword>
<keyword evidence="7 11" id="KW-0297">G-protein coupled receptor</keyword>
<evidence type="ECO:0000256" key="1">
    <source>
        <dbReference type="ARBA" id="ARBA00004651"/>
    </source>
</evidence>
<reference evidence="12" key="3">
    <citation type="submission" date="2025-09" db="UniProtKB">
        <authorList>
            <consortium name="Ensembl"/>
        </authorList>
    </citation>
    <scope>IDENTIFICATION</scope>
</reference>
<dbReference type="Pfam" id="PF03402">
    <property type="entry name" value="V1R"/>
    <property type="match status" value="1"/>
</dbReference>
<reference evidence="12" key="2">
    <citation type="submission" date="2025-08" db="UniProtKB">
        <authorList>
            <consortium name="Ensembl"/>
        </authorList>
    </citation>
    <scope>IDENTIFICATION</scope>
</reference>
<evidence type="ECO:0000313" key="12">
    <source>
        <dbReference type="Ensembl" id="ENSSHAP00000034759.1"/>
    </source>
</evidence>
<keyword evidence="9 11" id="KW-0675">Receptor</keyword>
<keyword evidence="10 11" id="KW-0807">Transducer</keyword>
<dbReference type="GO" id="GO:0019236">
    <property type="term" value="P:response to pheromone"/>
    <property type="evidence" value="ECO:0007669"/>
    <property type="project" value="UniProtKB-KW"/>
</dbReference>
<dbReference type="AlphaFoldDB" id="A0A7N4PAL0"/>
<dbReference type="SUPFAM" id="SSF81321">
    <property type="entry name" value="Family A G protein-coupled receptor-like"/>
    <property type="match status" value="1"/>
</dbReference>
<dbReference type="PANTHER" id="PTHR24062">
    <property type="entry name" value="VOMERONASAL TYPE-1 RECEPTOR"/>
    <property type="match status" value="1"/>
</dbReference>
<dbReference type="InterPro" id="IPR004072">
    <property type="entry name" value="Vmron_rcpt_1"/>
</dbReference>
<feature type="transmembrane region" description="Helical" evidence="11">
    <location>
        <begin position="69"/>
        <end position="86"/>
    </location>
</feature>